<protein>
    <submittedName>
        <fullName evidence="1">Putative DNA helicase</fullName>
    </submittedName>
</protein>
<dbReference type="EMBL" id="CP007772">
    <property type="protein sequence ID" value="AJC91378.1"/>
    <property type="molecule type" value="Genomic_DNA"/>
</dbReference>
<dbReference type="HOGENOM" id="CLU_176775_1_0_7"/>
<dbReference type="NCBIfam" id="NF041419">
    <property type="entry name" value="CC_star_Cory"/>
    <property type="match status" value="1"/>
</dbReference>
<dbReference type="RefSeq" id="WP_039664539.1">
    <property type="nucleotide sequence ID" value="NZ_CP007772.1"/>
</dbReference>
<dbReference type="GO" id="GO:0004386">
    <property type="term" value="F:helicase activity"/>
    <property type="evidence" value="ECO:0007669"/>
    <property type="project" value="UniProtKB-KW"/>
</dbReference>
<keyword evidence="1" id="KW-0067">ATP-binding</keyword>
<dbReference type="InterPro" id="IPR058303">
    <property type="entry name" value="DUF7990"/>
</dbReference>
<keyword evidence="1" id="KW-0347">Helicase</keyword>
<dbReference type="InterPro" id="IPR047717">
    <property type="entry name" value="CC_star_Cory"/>
</dbReference>
<reference evidence="1 2" key="1">
    <citation type="journal article" date="2014" name="Genome Biol. Evol.">
        <title>Comparative Genomics of the Campylobacter lari Group.</title>
        <authorList>
            <person name="Miller W.G."/>
            <person name="Yee E."/>
            <person name="Chapman M.H."/>
            <person name="Smith T.P."/>
            <person name="Bono J.L."/>
            <person name="Huynh S."/>
            <person name="Parker C.T."/>
            <person name="Vandamme P."/>
            <person name="Luong K."/>
            <person name="Korlach J."/>
        </authorList>
    </citation>
    <scope>NUCLEOTIDE SEQUENCE [LARGE SCALE GENOMIC DNA]</scope>
    <source>
        <strain evidence="1 2">LMG 24374</strain>
    </source>
</reference>
<dbReference type="Proteomes" id="UP000031135">
    <property type="component" value="Chromosome"/>
</dbReference>
<dbReference type="OrthoDB" id="5358049at2"/>
<evidence type="ECO:0000313" key="2">
    <source>
        <dbReference type="Proteomes" id="UP000031135"/>
    </source>
</evidence>
<dbReference type="AlphaFoldDB" id="A0A0A8HB81"/>
<name>A0A0A8HB81_9BACT</name>
<proteinExistence type="predicted"/>
<accession>A0A0A8HB81</accession>
<dbReference type="Pfam" id="PF25952">
    <property type="entry name" value="DUF7990"/>
    <property type="match status" value="1"/>
</dbReference>
<organism evidence="1 2">
    <name type="scientific">Campylobacter subantarcticus LMG 24374</name>
    <dbReference type="NCBI Taxonomy" id="1388751"/>
    <lineage>
        <taxon>Bacteria</taxon>
        <taxon>Pseudomonadati</taxon>
        <taxon>Campylobacterota</taxon>
        <taxon>Epsilonproteobacteria</taxon>
        <taxon>Campylobacterales</taxon>
        <taxon>Campylobacteraceae</taxon>
        <taxon>Campylobacter</taxon>
    </lineage>
</organism>
<gene>
    <name evidence="1" type="ORF">CSUB8521_1561</name>
</gene>
<dbReference type="KEGG" id="csm:CSUB8521_1561"/>
<keyword evidence="1" id="KW-0378">Hydrolase</keyword>
<keyword evidence="1" id="KW-0547">Nucleotide-binding</keyword>
<evidence type="ECO:0000313" key="1">
    <source>
        <dbReference type="EMBL" id="AJC91378.1"/>
    </source>
</evidence>
<sequence>MNVFHSFSKKLEEFYFSKYGKAIKKEQEEIDDFFMIITFSELMGIENPFMLHTLELIPTLSSKFHKWHTKMGLKHSVFDNFPCSCCC</sequence>